<sequence>MFNQTVDLLTGFSIYYKPHLLRAISRSFAIRRLRPLRGALFTTFSHYTFPFCAFAFTCVWSGNSPLGKQTMCVSGSMEPKMASLHLRMFPPRNRLVLASCHYDNQVICVERVIFN</sequence>
<dbReference type="AlphaFoldDB" id="A0AAV4R3X6"/>
<keyword evidence="2" id="KW-1185">Reference proteome</keyword>
<evidence type="ECO:0000313" key="2">
    <source>
        <dbReference type="Proteomes" id="UP001054945"/>
    </source>
</evidence>
<accession>A0AAV4R3X6</accession>
<gene>
    <name evidence="1" type="ORF">CEXT_658341</name>
</gene>
<name>A0AAV4R3X6_CAEEX</name>
<organism evidence="1 2">
    <name type="scientific">Caerostris extrusa</name>
    <name type="common">Bark spider</name>
    <name type="synonym">Caerostris bankana</name>
    <dbReference type="NCBI Taxonomy" id="172846"/>
    <lineage>
        <taxon>Eukaryota</taxon>
        <taxon>Metazoa</taxon>
        <taxon>Ecdysozoa</taxon>
        <taxon>Arthropoda</taxon>
        <taxon>Chelicerata</taxon>
        <taxon>Arachnida</taxon>
        <taxon>Araneae</taxon>
        <taxon>Araneomorphae</taxon>
        <taxon>Entelegynae</taxon>
        <taxon>Araneoidea</taxon>
        <taxon>Araneidae</taxon>
        <taxon>Caerostris</taxon>
    </lineage>
</organism>
<evidence type="ECO:0000313" key="1">
    <source>
        <dbReference type="EMBL" id="GIY15122.1"/>
    </source>
</evidence>
<comment type="caution">
    <text evidence="1">The sequence shown here is derived from an EMBL/GenBank/DDBJ whole genome shotgun (WGS) entry which is preliminary data.</text>
</comment>
<protein>
    <submittedName>
        <fullName evidence="1">Uncharacterized protein</fullName>
    </submittedName>
</protein>
<dbReference type="EMBL" id="BPLR01007200">
    <property type="protein sequence ID" value="GIY15122.1"/>
    <property type="molecule type" value="Genomic_DNA"/>
</dbReference>
<reference evidence="1 2" key="1">
    <citation type="submission" date="2021-06" db="EMBL/GenBank/DDBJ databases">
        <title>Caerostris extrusa draft genome.</title>
        <authorList>
            <person name="Kono N."/>
            <person name="Arakawa K."/>
        </authorList>
    </citation>
    <scope>NUCLEOTIDE SEQUENCE [LARGE SCALE GENOMIC DNA]</scope>
</reference>
<dbReference type="Proteomes" id="UP001054945">
    <property type="component" value="Unassembled WGS sequence"/>
</dbReference>
<proteinExistence type="predicted"/>